<organism evidence="3 4">
    <name type="scientific">Chlamydomonas incerta</name>
    <dbReference type="NCBI Taxonomy" id="51695"/>
    <lineage>
        <taxon>Eukaryota</taxon>
        <taxon>Viridiplantae</taxon>
        <taxon>Chlorophyta</taxon>
        <taxon>core chlorophytes</taxon>
        <taxon>Chlorophyceae</taxon>
        <taxon>CS clade</taxon>
        <taxon>Chlamydomonadales</taxon>
        <taxon>Chlamydomonadaceae</taxon>
        <taxon>Chlamydomonas</taxon>
    </lineage>
</organism>
<feature type="compositionally biased region" description="Gly residues" evidence="1">
    <location>
        <begin position="520"/>
        <end position="537"/>
    </location>
</feature>
<dbReference type="PROSITE" id="PS51379">
    <property type="entry name" value="4FE4S_FER_2"/>
    <property type="match status" value="1"/>
</dbReference>
<name>A0A835T142_CHLIN</name>
<dbReference type="InterPro" id="IPR017896">
    <property type="entry name" value="4Fe4S_Fe-S-bd"/>
</dbReference>
<comment type="caution">
    <text evidence="3">The sequence shown here is derived from an EMBL/GenBank/DDBJ whole genome shotgun (WGS) entry which is preliminary data.</text>
</comment>
<evidence type="ECO:0000313" key="3">
    <source>
        <dbReference type="EMBL" id="KAG2436898.1"/>
    </source>
</evidence>
<evidence type="ECO:0000259" key="2">
    <source>
        <dbReference type="PROSITE" id="PS51379"/>
    </source>
</evidence>
<dbReference type="OrthoDB" id="532197at2759"/>
<gene>
    <name evidence="3" type="ORF">HXX76_006417</name>
</gene>
<reference evidence="3" key="1">
    <citation type="journal article" date="2020" name="bioRxiv">
        <title>Comparative genomics of Chlamydomonas.</title>
        <authorList>
            <person name="Craig R.J."/>
            <person name="Hasan A.R."/>
            <person name="Ness R.W."/>
            <person name="Keightley P.D."/>
        </authorList>
    </citation>
    <scope>NUCLEOTIDE SEQUENCE</scope>
    <source>
        <strain evidence="3">SAG 7.73</strain>
    </source>
</reference>
<dbReference type="Proteomes" id="UP000650467">
    <property type="component" value="Unassembled WGS sequence"/>
</dbReference>
<feature type="domain" description="4Fe-4S ferredoxin-type" evidence="2">
    <location>
        <begin position="339"/>
        <end position="369"/>
    </location>
</feature>
<feature type="region of interest" description="Disordered" evidence="1">
    <location>
        <begin position="520"/>
        <end position="539"/>
    </location>
</feature>
<accession>A0A835T142</accession>
<proteinExistence type="predicted"/>
<dbReference type="EMBL" id="JAEHOC010000012">
    <property type="protein sequence ID" value="KAG2436898.1"/>
    <property type="molecule type" value="Genomic_DNA"/>
</dbReference>
<dbReference type="AlphaFoldDB" id="A0A835T142"/>
<sequence length="584" mass="62030">MDLPPLSGDESLLDSYEDILALADYVDAGGLVILHPSLRDSSETAELVSQILNYDGEWKLCKPLTDNRRSQLGRALALPQTERFLPGPGWPKQLEDASIVQAFTRCLHTDPEAFSIPLYAVGDDSSRVVAQAFGRAGTHGAVVLLGYSWRDGPQAGWGDLLAKLVTDFAHGAYKAPSGPRAAARDAADAADVIASDGHDLAYDLDGDLDAVLAGASGLSDEAAEVVRRFLTAAVGYPGYPGGYPGYPGLPAYPPPVYISPPVGSGGLAVFQEARAGEGGAAHGAVAVESAPPSPAHILYMDFANLPATGVQAPTRPVVWYDDPDFDSLLAEHPDNSKLWMVKPDREPCDGCGQCPRAWYPYNTSDTTNGFNYTTIVVYFREPMLIKSVRLNEAYQPGGVQQIFLLQWPAVPVPHTFPNATAVGPGSVKKQDIVFDGPDKTKACPGLLQADVGVHRSGMKAPVRKGFSQKRLQRGLKKRAVGGVGITVALPLSGAGGEGDNGNNGIGWGARRLLRGAGGNGNDNGYGNGNGNGNNGDGGDWEQQLLSTFISDIRFDGRVLYPQDPSIFLPYSPPKPWNKKLKNTA</sequence>
<evidence type="ECO:0000256" key="1">
    <source>
        <dbReference type="SAM" id="MobiDB-lite"/>
    </source>
</evidence>
<keyword evidence="4" id="KW-1185">Reference proteome</keyword>
<evidence type="ECO:0000313" key="4">
    <source>
        <dbReference type="Proteomes" id="UP000650467"/>
    </source>
</evidence>
<protein>
    <recommendedName>
        <fullName evidence="2">4Fe-4S ferredoxin-type domain-containing protein</fullName>
    </recommendedName>
</protein>